<sequence length="260" mass="30158">MIGFFLKKCLFDGWDNLFKIFLYNFILIAVDAGLMSLAFALNSPGFFYLLTVLTIMFTAVYSLGLSGVASKISNNKTPEFKDFRISIKETWLHGVALGFLGIVLLVILLWVIPFYFNMGDIVSRFIGGLLFWLVFVFMLALQWFLPVRTNMEKKFFRSLKKSFILFIDNPAFTFFMFVYSLVLGTISIIFLTLVPGLGGIILAQNNAYKLRMYKYDWMEENPDIPPSKARKSVPWKVLLEKDREIMGRRTLKNLFFPWKD</sequence>
<evidence type="ECO:0008006" key="4">
    <source>
        <dbReference type="Google" id="ProtNLM"/>
    </source>
</evidence>
<dbReference type="AlphaFoldDB" id="A0A9D9N315"/>
<organism evidence="2 3">
    <name type="scientific">Candidatus Gallitreponema excrementavium</name>
    <dbReference type="NCBI Taxonomy" id="2840840"/>
    <lineage>
        <taxon>Bacteria</taxon>
        <taxon>Pseudomonadati</taxon>
        <taxon>Spirochaetota</taxon>
        <taxon>Spirochaetia</taxon>
        <taxon>Spirochaetales</taxon>
        <taxon>Candidatus Gallitreponema</taxon>
    </lineage>
</organism>
<reference evidence="2" key="2">
    <citation type="journal article" date="2021" name="PeerJ">
        <title>Extensive microbial diversity within the chicken gut microbiome revealed by metagenomics and culture.</title>
        <authorList>
            <person name="Gilroy R."/>
            <person name="Ravi A."/>
            <person name="Getino M."/>
            <person name="Pursley I."/>
            <person name="Horton D.L."/>
            <person name="Alikhan N.F."/>
            <person name="Baker D."/>
            <person name="Gharbi K."/>
            <person name="Hall N."/>
            <person name="Watson M."/>
            <person name="Adriaenssens E.M."/>
            <person name="Foster-Nyarko E."/>
            <person name="Jarju S."/>
            <person name="Secka A."/>
            <person name="Antonio M."/>
            <person name="Oren A."/>
            <person name="Chaudhuri R.R."/>
            <person name="La Ragione R."/>
            <person name="Hildebrand F."/>
            <person name="Pallen M.J."/>
        </authorList>
    </citation>
    <scope>NUCLEOTIDE SEQUENCE</scope>
    <source>
        <strain evidence="2">10532</strain>
    </source>
</reference>
<keyword evidence="1" id="KW-0472">Membrane</keyword>
<dbReference type="EMBL" id="JADIMM010000106">
    <property type="protein sequence ID" value="MBO8458345.1"/>
    <property type="molecule type" value="Genomic_DNA"/>
</dbReference>
<feature type="transmembrane region" description="Helical" evidence="1">
    <location>
        <begin position="188"/>
        <end position="208"/>
    </location>
</feature>
<keyword evidence="1" id="KW-0812">Transmembrane</keyword>
<dbReference type="Proteomes" id="UP000823638">
    <property type="component" value="Unassembled WGS sequence"/>
</dbReference>
<feature type="transmembrane region" description="Helical" evidence="1">
    <location>
        <begin position="47"/>
        <end position="69"/>
    </location>
</feature>
<reference evidence="2" key="1">
    <citation type="submission" date="2020-10" db="EMBL/GenBank/DDBJ databases">
        <authorList>
            <person name="Gilroy R."/>
        </authorList>
    </citation>
    <scope>NUCLEOTIDE SEQUENCE</scope>
    <source>
        <strain evidence="2">10532</strain>
    </source>
</reference>
<feature type="transmembrane region" description="Helical" evidence="1">
    <location>
        <begin position="90"/>
        <end position="115"/>
    </location>
</feature>
<gene>
    <name evidence="2" type="ORF">IAA81_09010</name>
</gene>
<feature type="transmembrane region" description="Helical" evidence="1">
    <location>
        <begin position="121"/>
        <end position="141"/>
    </location>
</feature>
<evidence type="ECO:0000313" key="2">
    <source>
        <dbReference type="EMBL" id="MBO8458345.1"/>
    </source>
</evidence>
<evidence type="ECO:0000256" key="1">
    <source>
        <dbReference type="SAM" id="Phobius"/>
    </source>
</evidence>
<comment type="caution">
    <text evidence="2">The sequence shown here is derived from an EMBL/GenBank/DDBJ whole genome shotgun (WGS) entry which is preliminary data.</text>
</comment>
<name>A0A9D9N315_9SPIR</name>
<feature type="transmembrane region" description="Helical" evidence="1">
    <location>
        <begin position="162"/>
        <end position="182"/>
    </location>
</feature>
<evidence type="ECO:0000313" key="3">
    <source>
        <dbReference type="Proteomes" id="UP000823638"/>
    </source>
</evidence>
<proteinExistence type="predicted"/>
<keyword evidence="1" id="KW-1133">Transmembrane helix</keyword>
<feature type="transmembrane region" description="Helical" evidence="1">
    <location>
        <begin position="21"/>
        <end position="41"/>
    </location>
</feature>
<protein>
    <recommendedName>
        <fullName evidence="4">DUF624 domain-containing protein</fullName>
    </recommendedName>
</protein>
<accession>A0A9D9N315</accession>